<accession>A0A2U2MY65</accession>
<dbReference type="Proteomes" id="UP000245474">
    <property type="component" value="Unassembled WGS sequence"/>
</dbReference>
<organism evidence="1 2">
    <name type="scientific">Sediminicurvatus halobius</name>
    <dbReference type="NCBI Taxonomy" id="2182432"/>
    <lineage>
        <taxon>Bacteria</taxon>
        <taxon>Pseudomonadati</taxon>
        <taxon>Pseudomonadota</taxon>
        <taxon>Gammaproteobacteria</taxon>
        <taxon>Chromatiales</taxon>
        <taxon>Ectothiorhodospiraceae</taxon>
        <taxon>Sediminicurvatus</taxon>
    </lineage>
</organism>
<reference evidence="1 2" key="1">
    <citation type="submission" date="2018-05" db="EMBL/GenBank/DDBJ databases">
        <title>Spiribacter halobius sp. nov., a moderately halophilic bacterium isolated from marine solar saltern.</title>
        <authorList>
            <person name="Zheng W.-S."/>
            <person name="Lu D.-C."/>
            <person name="Du Z.-J."/>
        </authorList>
    </citation>
    <scope>NUCLEOTIDE SEQUENCE [LARGE SCALE GENOMIC DNA]</scope>
    <source>
        <strain evidence="1 2">E85</strain>
    </source>
</reference>
<evidence type="ECO:0000313" key="2">
    <source>
        <dbReference type="Proteomes" id="UP000245474"/>
    </source>
</evidence>
<dbReference type="OrthoDB" id="8859181at2"/>
<gene>
    <name evidence="1" type="ORF">DEM34_15455</name>
</gene>
<keyword evidence="2" id="KW-1185">Reference proteome</keyword>
<dbReference type="EMBL" id="QFFI01000029">
    <property type="protein sequence ID" value="PWG61669.1"/>
    <property type="molecule type" value="Genomic_DNA"/>
</dbReference>
<protein>
    <submittedName>
        <fullName evidence="1">Uncharacterized protein</fullName>
    </submittedName>
</protein>
<name>A0A2U2MY65_9GAMM</name>
<comment type="caution">
    <text evidence="1">The sequence shown here is derived from an EMBL/GenBank/DDBJ whole genome shotgun (WGS) entry which is preliminary data.</text>
</comment>
<dbReference type="AlphaFoldDB" id="A0A2U2MY65"/>
<sequence>MTMQLNADQPEPASGYYLGTERADRAVEYTLSAAHGWEFLLDNHLEAEEEQRQAVRHSVVLGEN</sequence>
<evidence type="ECO:0000313" key="1">
    <source>
        <dbReference type="EMBL" id="PWG61669.1"/>
    </source>
</evidence>
<proteinExistence type="predicted"/>
<dbReference type="RefSeq" id="WP_109679734.1">
    <property type="nucleotide sequence ID" value="NZ_CP086615.1"/>
</dbReference>